<dbReference type="Proteomes" id="UP000323317">
    <property type="component" value="Unassembled WGS sequence"/>
</dbReference>
<sequence length="41" mass="4735">MKRVNAATKGVKECCDCGRMIDDSQFAYFNQCEKCLRNTEQ</sequence>
<accession>A0A5D4K848</accession>
<protein>
    <submittedName>
        <fullName evidence="1">YhfH family protein</fullName>
    </submittedName>
</protein>
<proteinExistence type="predicted"/>
<dbReference type="AlphaFoldDB" id="A0A5D4K848"/>
<comment type="caution">
    <text evidence="1">The sequence shown here is derived from an EMBL/GenBank/DDBJ whole genome shotgun (WGS) entry which is preliminary data.</text>
</comment>
<dbReference type="InterPro" id="IPR025432">
    <property type="entry name" value="YhfH-like"/>
</dbReference>
<evidence type="ECO:0000313" key="2">
    <source>
        <dbReference type="EMBL" id="TYS18527.1"/>
    </source>
</evidence>
<organism evidence="1 4">
    <name type="scientific">Rossellomorea vietnamensis</name>
    <dbReference type="NCBI Taxonomy" id="218284"/>
    <lineage>
        <taxon>Bacteria</taxon>
        <taxon>Bacillati</taxon>
        <taxon>Bacillota</taxon>
        <taxon>Bacilli</taxon>
        <taxon>Bacillales</taxon>
        <taxon>Bacillaceae</taxon>
        <taxon>Rossellomorea</taxon>
    </lineage>
</organism>
<gene>
    <name evidence="2" type="ORF">FZC78_03030</name>
    <name evidence="1" type="ORF">FZC79_18245</name>
</gene>
<evidence type="ECO:0000313" key="3">
    <source>
        <dbReference type="Proteomes" id="UP000322267"/>
    </source>
</evidence>
<name>A0A5D4K848_9BACI</name>
<evidence type="ECO:0000313" key="4">
    <source>
        <dbReference type="Proteomes" id="UP000323317"/>
    </source>
</evidence>
<evidence type="ECO:0000313" key="1">
    <source>
        <dbReference type="EMBL" id="TYR73577.1"/>
    </source>
</evidence>
<dbReference type="Pfam" id="PF14149">
    <property type="entry name" value="YhfH"/>
    <property type="match status" value="1"/>
</dbReference>
<dbReference type="RefSeq" id="WP_148938205.1">
    <property type="nucleotide sequence ID" value="NZ_VTEH01000017.1"/>
</dbReference>
<reference evidence="3 4" key="1">
    <citation type="submission" date="2019-08" db="EMBL/GenBank/DDBJ databases">
        <title>Bacillus genomes from the desert of Cuatro Cienegas, Coahuila.</title>
        <authorList>
            <person name="Olmedo-Alvarez G."/>
        </authorList>
    </citation>
    <scope>NUCLEOTIDE SEQUENCE [LARGE SCALE GENOMIC DNA]</scope>
    <source>
        <strain evidence="2 3">CH34_1T</strain>
        <strain evidence="1 4">CH40_1T</strain>
    </source>
</reference>
<dbReference type="EMBL" id="VTEH01000017">
    <property type="protein sequence ID" value="TYR73577.1"/>
    <property type="molecule type" value="Genomic_DNA"/>
</dbReference>
<dbReference type="EMBL" id="VTEI01000002">
    <property type="protein sequence ID" value="TYS18527.1"/>
    <property type="molecule type" value="Genomic_DNA"/>
</dbReference>
<dbReference type="OrthoDB" id="1122256at2"/>
<dbReference type="Proteomes" id="UP000322267">
    <property type="component" value="Unassembled WGS sequence"/>
</dbReference>